<feature type="region of interest" description="Disordered" evidence="1">
    <location>
        <begin position="172"/>
        <end position="191"/>
    </location>
</feature>
<protein>
    <submittedName>
        <fullName evidence="2">Uncharacterized protein</fullName>
    </submittedName>
</protein>
<gene>
    <name evidence="2" type="ORF">BSFP_004890</name>
</gene>
<evidence type="ECO:0000313" key="2">
    <source>
        <dbReference type="EMBL" id="BAX57696.1"/>
    </source>
</evidence>
<sequence length="273" mass="29199">MSTSDSLPIELFIQALTTQLDHAQTAMAVKAQNLNLPLTFAVKDLSLDLRTHVEFVQSEVRIRPAGPGDHDASTIRLSLTTITKPMIEENAPLPSTRNSEPALRDVVGNTLSDEEQRRLEWAGVQTAEQLRRFEQGGERVLERVANLPVERLRAALARASEPLVTHVEPIFRDGSDGAGGDATPTDAPAAPPWMRIRGRNLTAGGTPRVTIGGEPVSVLDARDAELIVAPAAHQLAGEVVVDPGNGRTVAQAFDFASAPARAVRAGAPEEGPR</sequence>
<organism evidence="2 3">
    <name type="scientific">Burkholderia stabilis</name>
    <dbReference type="NCBI Taxonomy" id="95485"/>
    <lineage>
        <taxon>Bacteria</taxon>
        <taxon>Pseudomonadati</taxon>
        <taxon>Pseudomonadota</taxon>
        <taxon>Betaproteobacteria</taxon>
        <taxon>Burkholderiales</taxon>
        <taxon>Burkholderiaceae</taxon>
        <taxon>Burkholderia</taxon>
        <taxon>Burkholderia cepacia complex</taxon>
    </lineage>
</organism>
<name>A0A1Y1BEX0_9BURK</name>
<evidence type="ECO:0000313" key="3">
    <source>
        <dbReference type="Proteomes" id="UP000218432"/>
    </source>
</evidence>
<dbReference type="Proteomes" id="UP000218432">
    <property type="component" value="Chromosome 1"/>
</dbReference>
<evidence type="ECO:0000256" key="1">
    <source>
        <dbReference type="SAM" id="MobiDB-lite"/>
    </source>
</evidence>
<dbReference type="AlphaFoldDB" id="A0A1Y1BEX0"/>
<dbReference type="EMBL" id="AP018111">
    <property type="protein sequence ID" value="BAX57696.1"/>
    <property type="molecule type" value="Genomic_DNA"/>
</dbReference>
<accession>A0A1Y1BEX0</accession>
<reference evidence="2 3" key="1">
    <citation type="journal article" date="2017" name="Genome Announc.">
        <title>Complete Genome Sequence of Burkholderia stabilis FERMP-21014.</title>
        <authorList>
            <person name="Konishi K."/>
            <person name="Kumagai T."/>
            <person name="Sakasegawa S."/>
            <person name="Tamura T."/>
        </authorList>
    </citation>
    <scope>NUCLEOTIDE SEQUENCE [LARGE SCALE GENOMIC DNA]</scope>
    <source>
        <strain evidence="2 3">FERMP-21014</strain>
    </source>
</reference>
<dbReference type="RefSeq" id="WP_096470986.1">
    <property type="nucleotide sequence ID" value="NZ_AP018111.1"/>
</dbReference>
<proteinExistence type="predicted"/>